<keyword evidence="4" id="KW-0808">Transferase</keyword>
<gene>
    <name evidence="7" type="ORF">GCM10023092_01470</name>
</gene>
<dbReference type="InterPro" id="IPR014777">
    <property type="entry name" value="4pyrrole_Mease_sub1"/>
</dbReference>
<accession>A0ABP8MF23</accession>
<keyword evidence="2" id="KW-0698">rRNA processing</keyword>
<proteinExistence type="predicted"/>
<dbReference type="GO" id="GO:0032259">
    <property type="term" value="P:methylation"/>
    <property type="evidence" value="ECO:0007669"/>
    <property type="project" value="UniProtKB-KW"/>
</dbReference>
<dbReference type="SUPFAM" id="SSF53790">
    <property type="entry name" value="Tetrapyrrole methylase"/>
    <property type="match status" value="1"/>
</dbReference>
<dbReference type="InterPro" id="IPR035996">
    <property type="entry name" value="4pyrrol_Methylase_sf"/>
</dbReference>
<dbReference type="InterPro" id="IPR008189">
    <property type="entry name" value="rRNA_ssu_MeTfrase_I"/>
</dbReference>
<keyword evidence="8" id="KW-1185">Reference proteome</keyword>
<sequence length="232" mass="25930">MKGKLYMIPVPISEEGVHTLSPEIAIHCGRIKHFFVEHLREARRFLKSVDKSIDIDSCSFSEMNEHQVPDIALLLRWLREGLEIGVLSDAGCPGIADPGAILAEAAQQKGFRVIPLVGPSSVLLALMASGMNGQSFAFNGYLPVKEPGRAKRIKELESRSAIENQTQLFIETPYRNNQLLKDLIKTCKGETRLCIALDITAPNENIRTRTIREWEKENPELPKQPGIFLLMA</sequence>
<dbReference type="Pfam" id="PF00590">
    <property type="entry name" value="TP_methylase"/>
    <property type="match status" value="1"/>
</dbReference>
<feature type="domain" description="Tetrapyrrole methylase" evidence="6">
    <location>
        <begin position="62"/>
        <end position="213"/>
    </location>
</feature>
<dbReference type="Gene3D" id="3.40.1010.10">
    <property type="entry name" value="Cobalt-precorrin-4 Transmethylase, Domain 1"/>
    <property type="match status" value="1"/>
</dbReference>
<reference evidence="8" key="1">
    <citation type="journal article" date="2019" name="Int. J. Syst. Evol. Microbiol.">
        <title>The Global Catalogue of Microorganisms (GCM) 10K type strain sequencing project: providing services to taxonomists for standard genome sequencing and annotation.</title>
        <authorList>
            <consortium name="The Broad Institute Genomics Platform"/>
            <consortium name="The Broad Institute Genome Sequencing Center for Infectious Disease"/>
            <person name="Wu L."/>
            <person name="Ma J."/>
        </authorList>
    </citation>
    <scope>NUCLEOTIDE SEQUENCE [LARGE SCALE GENOMIC DNA]</scope>
    <source>
        <strain evidence="8">JCM 31921</strain>
    </source>
</reference>
<evidence type="ECO:0000313" key="7">
    <source>
        <dbReference type="EMBL" id="GAA4448627.1"/>
    </source>
</evidence>
<keyword evidence="5" id="KW-0949">S-adenosyl-L-methionine</keyword>
<evidence type="ECO:0000256" key="5">
    <source>
        <dbReference type="ARBA" id="ARBA00022691"/>
    </source>
</evidence>
<evidence type="ECO:0000256" key="3">
    <source>
        <dbReference type="ARBA" id="ARBA00022603"/>
    </source>
</evidence>
<dbReference type="PANTHER" id="PTHR46111">
    <property type="entry name" value="RIBOSOMAL RNA SMALL SUBUNIT METHYLTRANSFERASE I"/>
    <property type="match status" value="1"/>
</dbReference>
<keyword evidence="3 7" id="KW-0489">Methyltransferase</keyword>
<keyword evidence="1" id="KW-0963">Cytoplasm</keyword>
<dbReference type="PIRSF" id="PIRSF005917">
    <property type="entry name" value="MTase_YraL"/>
    <property type="match status" value="1"/>
</dbReference>
<dbReference type="EMBL" id="BAABEZ010000001">
    <property type="protein sequence ID" value="GAA4448627.1"/>
    <property type="molecule type" value="Genomic_DNA"/>
</dbReference>
<protein>
    <submittedName>
        <fullName evidence="7">SAM-dependent methyltransferase</fullName>
    </submittedName>
</protein>
<dbReference type="Gene3D" id="3.30.950.10">
    <property type="entry name" value="Methyltransferase, Cobalt-precorrin-4 Transmethylase, Domain 2"/>
    <property type="match status" value="1"/>
</dbReference>
<dbReference type="PANTHER" id="PTHR46111:SF2">
    <property type="entry name" value="SAM-DEPENDENT METHYLTRANSFERASE"/>
    <property type="match status" value="1"/>
</dbReference>
<dbReference type="RefSeq" id="WP_344821667.1">
    <property type="nucleotide sequence ID" value="NZ_BAABEZ010000001.1"/>
</dbReference>
<evidence type="ECO:0000256" key="2">
    <source>
        <dbReference type="ARBA" id="ARBA00022552"/>
    </source>
</evidence>
<name>A0ABP8MF23_9BACT</name>
<evidence type="ECO:0000313" key="8">
    <source>
        <dbReference type="Proteomes" id="UP001501410"/>
    </source>
</evidence>
<organism evidence="7 8">
    <name type="scientific">Rurimicrobium arvi</name>
    <dbReference type="NCBI Taxonomy" id="2049916"/>
    <lineage>
        <taxon>Bacteria</taxon>
        <taxon>Pseudomonadati</taxon>
        <taxon>Bacteroidota</taxon>
        <taxon>Chitinophagia</taxon>
        <taxon>Chitinophagales</taxon>
        <taxon>Chitinophagaceae</taxon>
        <taxon>Rurimicrobium</taxon>
    </lineage>
</organism>
<dbReference type="InterPro" id="IPR000878">
    <property type="entry name" value="4pyrrol_Mease"/>
</dbReference>
<dbReference type="Proteomes" id="UP001501410">
    <property type="component" value="Unassembled WGS sequence"/>
</dbReference>
<evidence type="ECO:0000256" key="1">
    <source>
        <dbReference type="ARBA" id="ARBA00022490"/>
    </source>
</evidence>
<comment type="caution">
    <text evidence="7">The sequence shown here is derived from an EMBL/GenBank/DDBJ whole genome shotgun (WGS) entry which is preliminary data.</text>
</comment>
<dbReference type="CDD" id="cd11649">
    <property type="entry name" value="RsmI_like"/>
    <property type="match status" value="1"/>
</dbReference>
<dbReference type="GO" id="GO:0008168">
    <property type="term" value="F:methyltransferase activity"/>
    <property type="evidence" value="ECO:0007669"/>
    <property type="project" value="UniProtKB-KW"/>
</dbReference>
<evidence type="ECO:0000256" key="4">
    <source>
        <dbReference type="ARBA" id="ARBA00022679"/>
    </source>
</evidence>
<dbReference type="InterPro" id="IPR014776">
    <property type="entry name" value="4pyrrole_Mease_sub2"/>
</dbReference>
<evidence type="ECO:0000259" key="6">
    <source>
        <dbReference type="Pfam" id="PF00590"/>
    </source>
</evidence>